<name>A0A4Q0PCU9_9FLAO</name>
<evidence type="ECO:0000313" key="2">
    <source>
        <dbReference type="EMBL" id="RXG24595.1"/>
    </source>
</evidence>
<dbReference type="PROSITE" id="PS51257">
    <property type="entry name" value="PROKAR_LIPOPROTEIN"/>
    <property type="match status" value="1"/>
</dbReference>
<protein>
    <recommendedName>
        <fullName evidence="4">Multidrug transporter</fullName>
    </recommendedName>
</protein>
<keyword evidence="3" id="KW-1185">Reference proteome</keyword>
<dbReference type="RefSeq" id="WP_128756325.1">
    <property type="nucleotide sequence ID" value="NZ_QOVM01000001.1"/>
</dbReference>
<evidence type="ECO:0000256" key="1">
    <source>
        <dbReference type="SAM" id="MobiDB-lite"/>
    </source>
</evidence>
<reference evidence="2 3" key="1">
    <citation type="submission" date="2018-07" db="EMBL/GenBank/DDBJ databases">
        <title>Leeuwenhoekiella genomics.</title>
        <authorList>
            <person name="Tahon G."/>
            <person name="Willems A."/>
        </authorList>
    </citation>
    <scope>NUCLEOTIDE SEQUENCE [LARGE SCALE GENOMIC DNA]</scope>
    <source>
        <strain evidence="2 3">LMG 22550</strain>
    </source>
</reference>
<dbReference type="EMBL" id="QOVM01000001">
    <property type="protein sequence ID" value="RXG24595.1"/>
    <property type="molecule type" value="Genomic_DNA"/>
</dbReference>
<dbReference type="PANTHER" id="PTHR41339">
    <property type="entry name" value="LIPL48"/>
    <property type="match status" value="1"/>
</dbReference>
<evidence type="ECO:0000313" key="3">
    <source>
        <dbReference type="Proteomes" id="UP000289238"/>
    </source>
</evidence>
<proteinExistence type="predicted"/>
<dbReference type="InterPro" id="IPR011050">
    <property type="entry name" value="Pectin_lyase_fold/virulence"/>
</dbReference>
<dbReference type="OrthoDB" id="1521716at2"/>
<dbReference type="Proteomes" id="UP000289238">
    <property type="component" value="Unassembled WGS sequence"/>
</dbReference>
<evidence type="ECO:0008006" key="4">
    <source>
        <dbReference type="Google" id="ProtNLM"/>
    </source>
</evidence>
<comment type="caution">
    <text evidence="2">The sequence shown here is derived from an EMBL/GenBank/DDBJ whole genome shotgun (WGS) entry which is preliminary data.</text>
</comment>
<accession>A0A4Q0PCU9</accession>
<organism evidence="2 3">
    <name type="scientific">Leeuwenhoekiella aequorea</name>
    <dbReference type="NCBI Taxonomy" id="283736"/>
    <lineage>
        <taxon>Bacteria</taxon>
        <taxon>Pseudomonadati</taxon>
        <taxon>Bacteroidota</taxon>
        <taxon>Flavobacteriia</taxon>
        <taxon>Flavobacteriales</taxon>
        <taxon>Flavobacteriaceae</taxon>
        <taxon>Leeuwenhoekiella</taxon>
    </lineage>
</organism>
<dbReference type="SUPFAM" id="SSF51126">
    <property type="entry name" value="Pectin lyase-like"/>
    <property type="match status" value="1"/>
</dbReference>
<sequence>MKLNFLKTAFIAASLVAVSCGDDDSPVDPGTGNEGVLQGTVLEGQITEDLLVPAGQYTLKGAVSVEDGATLTIEAGTTFTVTAADQEAGVNVLFVKQGGKLIANGDANNPIVFTSENKNADGGDGDWGGLVLHGKARMNAPGGTSNSEAGQFPYGGTDDSDSSGSLKYVRVEYAGQASSDGEFEFNAFSFFACGSGTVVEYCEAFEGADDGFEFYGGTVNAKNLSAVGMEDDSIDWDEGFRGSIDNAVLYQYDGVGDFAFELANRSGENNASPRSKATVSNVTVRGSNRSGKAAFDLKQGTGGIFNNIVVTNVETVIFLNNQLQEVVSGDLEFTNANFTFGTNLIVNNVDGTNVTASLISTNATATGADVSAFAGWSNYSSL</sequence>
<gene>
    <name evidence="2" type="ORF">DSM00_385</name>
</gene>
<dbReference type="PANTHER" id="PTHR41339:SF1">
    <property type="entry name" value="SECRETED PROTEIN"/>
    <property type="match status" value="1"/>
</dbReference>
<dbReference type="AlphaFoldDB" id="A0A4Q0PCU9"/>
<feature type="region of interest" description="Disordered" evidence="1">
    <location>
        <begin position="139"/>
        <end position="160"/>
    </location>
</feature>